<evidence type="ECO:0000256" key="7">
    <source>
        <dbReference type="ARBA" id="ARBA00023157"/>
    </source>
</evidence>
<name>A0AAU9WU21_9CNID</name>
<evidence type="ECO:0000313" key="11">
    <source>
        <dbReference type="EMBL" id="CAH3125589.1"/>
    </source>
</evidence>
<dbReference type="PANTHER" id="PTHR12027">
    <property type="entry name" value="WNT RELATED"/>
    <property type="match status" value="1"/>
</dbReference>
<keyword evidence="8" id="KW-0449">Lipoprotein</keyword>
<evidence type="ECO:0000256" key="5">
    <source>
        <dbReference type="ARBA" id="ARBA00022530"/>
    </source>
</evidence>
<keyword evidence="12" id="KW-1185">Reference proteome</keyword>
<dbReference type="SMART" id="SM00097">
    <property type="entry name" value="WNT1"/>
    <property type="match status" value="3"/>
</dbReference>
<dbReference type="PROSITE" id="PS00246">
    <property type="entry name" value="WNT1"/>
    <property type="match status" value="1"/>
</dbReference>
<reference evidence="11 12" key="1">
    <citation type="submission" date="2022-05" db="EMBL/GenBank/DDBJ databases">
        <authorList>
            <consortium name="Genoscope - CEA"/>
            <person name="William W."/>
        </authorList>
    </citation>
    <scope>NUCLEOTIDE SEQUENCE [LARGE SCALE GENOMIC DNA]</scope>
</reference>
<dbReference type="InterPro" id="IPR043158">
    <property type="entry name" value="Wnt_C"/>
</dbReference>
<comment type="similarity">
    <text evidence="2 9">Belongs to the Wnt family.</text>
</comment>
<keyword evidence="3 9" id="KW-0217">Developmental protein</keyword>
<protein>
    <recommendedName>
        <fullName evidence="9">Protein Wnt</fullName>
    </recommendedName>
</protein>
<evidence type="ECO:0000256" key="3">
    <source>
        <dbReference type="ARBA" id="ARBA00022473"/>
    </source>
</evidence>
<evidence type="ECO:0000313" key="12">
    <source>
        <dbReference type="Proteomes" id="UP001159428"/>
    </source>
</evidence>
<gene>
    <name evidence="11" type="ORF">PMEA_00012171</name>
</gene>
<keyword evidence="5" id="KW-0272">Extracellular matrix</keyword>
<dbReference type="CDD" id="cd19334">
    <property type="entry name" value="Wnt_Wnt2_like"/>
    <property type="match status" value="1"/>
</dbReference>
<dbReference type="PRINTS" id="PR01349">
    <property type="entry name" value="WNTPROTEIN"/>
</dbReference>
<dbReference type="GO" id="GO:0060070">
    <property type="term" value="P:canonical Wnt signaling pathway"/>
    <property type="evidence" value="ECO:0007669"/>
    <property type="project" value="TreeGrafter"/>
</dbReference>
<comment type="function">
    <text evidence="9">Ligand for members of the frizzled family of seven transmembrane receptors.</text>
</comment>
<dbReference type="EMBL" id="CALNXJ010000021">
    <property type="protein sequence ID" value="CAH3125589.1"/>
    <property type="molecule type" value="Genomic_DNA"/>
</dbReference>
<evidence type="ECO:0000256" key="6">
    <source>
        <dbReference type="ARBA" id="ARBA00022687"/>
    </source>
</evidence>
<dbReference type="PANTHER" id="PTHR12027:SF37">
    <property type="entry name" value="PROTEIN WNT"/>
    <property type="match status" value="1"/>
</dbReference>
<dbReference type="Gene3D" id="3.30.2460.20">
    <property type="match status" value="3"/>
</dbReference>
<dbReference type="InterPro" id="IPR018161">
    <property type="entry name" value="Wnt_CS"/>
</dbReference>
<dbReference type="GO" id="GO:0045165">
    <property type="term" value="P:cell fate commitment"/>
    <property type="evidence" value="ECO:0007669"/>
    <property type="project" value="TreeGrafter"/>
</dbReference>
<keyword evidence="7" id="KW-1015">Disulfide bond</keyword>
<sequence length="1051" mass="117588">MLTLNIWFFTLALFTFPLLSTSHWWFMSQVYALGAKVMCNNIAGLVTYQRQLCQENPDVMVSIGKGAKLGVVECQQQFKDQRWNCSTVARDVSVFGKVMRRASRESAFVYAVSSAGVVHEVTRACSRGELSDCTCDSNRKGRSRKGFEWGGCSDNVAYGLRFAKLFVDSREQERDARAKMNLHNNFVGRRAVKMHTILDCKCHGVSGSCQVKTCWKTMAPFSVVGSYLRDRYQKGILVTVDQSGNELVVAEGTYPATPSRDNLVFLEESPDYCVPNSNTGSLGTTGRVCNKTSPGHGSCGVLCCGRGFNTIQVEEEYKCACKFHWCCYVKCNICRRTVDKHVCKSPEEDSSQHHSSGRQVFMSRVFSLGAKIMCNLDMSGSYLLSYHQKLCRENPDVIINIGKGAKLGIEECQEQMENERWNCSTVEQDISVFGKVMQKASREKAFVHAITSAAVVHQVTRACRHGELRNCSCEKKTDGRSNEEFNWGGCSDNIAYGLRTAKLFVDSFEKETDAKAMMNLHNNLVGRRAVKRHMVIKCKCHGISDSCEYRTCWRTMAPFSVVGNFLKRKHQKAFMVTVNQKSNELLSARDDFQLKPSRDDLVFLEKFPDYCVRNPGTGSLGTTGRICNQNVPEDYGSCDVLCCGRGYNTIQVVEEYKCDCTVQWCCQVNCKTCRRIVDMHLSISQVFQLGSKAICNHAAGLPNFELCRKNPNVLISIGKGAKLGIEECQQQMKNERWNCSTVPRDFSVFGKVLKIASRETAFVYAVTSAGVVHAVAQGCIRGDLKNCFCNQTELRGKREDFVWSGCYDHIAHGIEVAKSFADSDEQQNDARAKMNLHNNMVGRTVVKNRTVVNCLCHGPSVSCVMQTCYRSLAPFSAVSRHLRGKYDNGVLVIVDQKGEKFVVANETKDKSWRDSLVFFQKSPDYCVPNPDLGWPGTTGRVCYNGNTTTAAGNGTCETLCCGRGFNTIHVKEDYKCNCNFVWCCDVKCSTCKGTVEKNVCKSPEEYISKGNSKIEKDAETAGKQSRKRKNKKQSVLPRSDNNNREVKKIKG</sequence>
<evidence type="ECO:0000256" key="10">
    <source>
        <dbReference type="SAM" id="MobiDB-lite"/>
    </source>
</evidence>
<organism evidence="11 12">
    <name type="scientific">Pocillopora meandrina</name>
    <dbReference type="NCBI Taxonomy" id="46732"/>
    <lineage>
        <taxon>Eukaryota</taxon>
        <taxon>Metazoa</taxon>
        <taxon>Cnidaria</taxon>
        <taxon>Anthozoa</taxon>
        <taxon>Hexacorallia</taxon>
        <taxon>Scleractinia</taxon>
        <taxon>Astrocoeniina</taxon>
        <taxon>Pocilloporidae</taxon>
        <taxon>Pocillopora</taxon>
    </lineage>
</organism>
<dbReference type="AlphaFoldDB" id="A0AAU9WU21"/>
<comment type="subcellular location">
    <subcellularLocation>
        <location evidence="1 9">Secreted</location>
        <location evidence="1 9">Extracellular space</location>
        <location evidence="1 9">Extracellular matrix</location>
    </subcellularLocation>
</comment>
<feature type="region of interest" description="Disordered" evidence="10">
    <location>
        <begin position="1011"/>
        <end position="1051"/>
    </location>
</feature>
<dbReference type="GO" id="GO:0005615">
    <property type="term" value="C:extracellular space"/>
    <property type="evidence" value="ECO:0007669"/>
    <property type="project" value="TreeGrafter"/>
</dbReference>
<keyword evidence="6 9" id="KW-0879">Wnt signaling pathway</keyword>
<dbReference type="GO" id="GO:0005125">
    <property type="term" value="F:cytokine activity"/>
    <property type="evidence" value="ECO:0007669"/>
    <property type="project" value="TreeGrafter"/>
</dbReference>
<evidence type="ECO:0000256" key="8">
    <source>
        <dbReference type="ARBA" id="ARBA00023288"/>
    </source>
</evidence>
<comment type="caution">
    <text evidence="11">The sequence shown here is derived from an EMBL/GenBank/DDBJ whole genome shotgun (WGS) entry which is preliminary data.</text>
</comment>
<dbReference type="GO" id="GO:0005109">
    <property type="term" value="F:frizzled binding"/>
    <property type="evidence" value="ECO:0007669"/>
    <property type="project" value="TreeGrafter"/>
</dbReference>
<dbReference type="FunFam" id="3.30.2460.20:FF:000001">
    <property type="entry name" value="Wnt homolog"/>
    <property type="match status" value="2"/>
</dbReference>
<keyword evidence="4" id="KW-0964">Secreted</keyword>
<feature type="compositionally biased region" description="Basic and acidic residues" evidence="10">
    <location>
        <begin position="1011"/>
        <end position="1020"/>
    </location>
</feature>
<dbReference type="GO" id="GO:0030182">
    <property type="term" value="P:neuron differentiation"/>
    <property type="evidence" value="ECO:0007669"/>
    <property type="project" value="TreeGrafter"/>
</dbReference>
<evidence type="ECO:0000256" key="4">
    <source>
        <dbReference type="ARBA" id="ARBA00022525"/>
    </source>
</evidence>
<proteinExistence type="inferred from homology"/>
<dbReference type="Pfam" id="PF00110">
    <property type="entry name" value="wnt"/>
    <property type="match status" value="3"/>
</dbReference>
<feature type="compositionally biased region" description="Basic and acidic residues" evidence="10">
    <location>
        <begin position="1041"/>
        <end position="1051"/>
    </location>
</feature>
<dbReference type="Proteomes" id="UP001159428">
    <property type="component" value="Unassembled WGS sequence"/>
</dbReference>
<evidence type="ECO:0000256" key="2">
    <source>
        <dbReference type="ARBA" id="ARBA00005683"/>
    </source>
</evidence>
<dbReference type="InterPro" id="IPR005817">
    <property type="entry name" value="Wnt"/>
</dbReference>
<evidence type="ECO:0000256" key="9">
    <source>
        <dbReference type="RuleBase" id="RU003500"/>
    </source>
</evidence>
<evidence type="ECO:0000256" key="1">
    <source>
        <dbReference type="ARBA" id="ARBA00004498"/>
    </source>
</evidence>
<accession>A0AAU9WU21</accession>